<feature type="transmembrane region" description="Helical" evidence="2">
    <location>
        <begin position="6"/>
        <end position="32"/>
    </location>
</feature>
<evidence type="ECO:0000313" key="4">
    <source>
        <dbReference type="Proteomes" id="UP001219525"/>
    </source>
</evidence>
<proteinExistence type="predicted"/>
<feature type="compositionally biased region" description="Gly residues" evidence="1">
    <location>
        <begin position="181"/>
        <end position="190"/>
    </location>
</feature>
<keyword evidence="4" id="KW-1185">Reference proteome</keyword>
<organism evidence="3 4">
    <name type="scientific">Mycena pura</name>
    <dbReference type="NCBI Taxonomy" id="153505"/>
    <lineage>
        <taxon>Eukaryota</taxon>
        <taxon>Fungi</taxon>
        <taxon>Dikarya</taxon>
        <taxon>Basidiomycota</taxon>
        <taxon>Agaricomycotina</taxon>
        <taxon>Agaricomycetes</taxon>
        <taxon>Agaricomycetidae</taxon>
        <taxon>Agaricales</taxon>
        <taxon>Marasmiineae</taxon>
        <taxon>Mycenaceae</taxon>
        <taxon>Mycena</taxon>
    </lineage>
</organism>
<accession>A0AAD6VF63</accession>
<protein>
    <submittedName>
        <fullName evidence="3">Uncharacterized protein</fullName>
    </submittedName>
</protein>
<name>A0AAD6VF63_9AGAR</name>
<keyword evidence="2" id="KW-1133">Transmembrane helix</keyword>
<dbReference type="AlphaFoldDB" id="A0AAD6VF63"/>
<keyword evidence="2" id="KW-0472">Membrane</keyword>
<dbReference type="EMBL" id="JARJCW010000027">
    <property type="protein sequence ID" value="KAJ7210839.1"/>
    <property type="molecule type" value="Genomic_DNA"/>
</dbReference>
<feature type="transmembrane region" description="Helical" evidence="2">
    <location>
        <begin position="216"/>
        <end position="243"/>
    </location>
</feature>
<feature type="transmembrane region" description="Helical" evidence="2">
    <location>
        <begin position="249"/>
        <end position="272"/>
    </location>
</feature>
<feature type="region of interest" description="Disordered" evidence="1">
    <location>
        <begin position="161"/>
        <end position="190"/>
    </location>
</feature>
<keyword evidence="2" id="KW-0812">Transmembrane</keyword>
<evidence type="ECO:0000256" key="1">
    <source>
        <dbReference type="SAM" id="MobiDB-lite"/>
    </source>
</evidence>
<dbReference type="Proteomes" id="UP001219525">
    <property type="component" value="Unassembled WGS sequence"/>
</dbReference>
<feature type="compositionally biased region" description="Gly residues" evidence="1">
    <location>
        <begin position="162"/>
        <end position="171"/>
    </location>
</feature>
<gene>
    <name evidence="3" type="ORF">GGX14DRAFT_394465</name>
</gene>
<reference evidence="3" key="1">
    <citation type="submission" date="2023-03" db="EMBL/GenBank/DDBJ databases">
        <title>Massive genome expansion in bonnet fungi (Mycena s.s.) driven by repeated elements and novel gene families across ecological guilds.</title>
        <authorList>
            <consortium name="Lawrence Berkeley National Laboratory"/>
            <person name="Harder C.B."/>
            <person name="Miyauchi S."/>
            <person name="Viragh M."/>
            <person name="Kuo A."/>
            <person name="Thoen E."/>
            <person name="Andreopoulos B."/>
            <person name="Lu D."/>
            <person name="Skrede I."/>
            <person name="Drula E."/>
            <person name="Henrissat B."/>
            <person name="Morin E."/>
            <person name="Kohler A."/>
            <person name="Barry K."/>
            <person name="LaButti K."/>
            <person name="Morin E."/>
            <person name="Salamov A."/>
            <person name="Lipzen A."/>
            <person name="Mereny Z."/>
            <person name="Hegedus B."/>
            <person name="Baldrian P."/>
            <person name="Stursova M."/>
            <person name="Weitz H."/>
            <person name="Taylor A."/>
            <person name="Grigoriev I.V."/>
            <person name="Nagy L.G."/>
            <person name="Martin F."/>
            <person name="Kauserud H."/>
        </authorList>
    </citation>
    <scope>NUCLEOTIDE SEQUENCE</scope>
    <source>
        <strain evidence="3">9144</strain>
    </source>
</reference>
<evidence type="ECO:0000256" key="2">
    <source>
        <dbReference type="SAM" id="Phobius"/>
    </source>
</evidence>
<comment type="caution">
    <text evidence="3">The sequence shown here is derived from an EMBL/GenBank/DDBJ whole genome shotgun (WGS) entry which is preliminary data.</text>
</comment>
<sequence>MLLTKALLFAGLMVPTALAVPSVLAIFAYIVLPPLPKGVRSTVSLATMFPIHLAHPQPRQSEDVANSAKGVITSMQKVKAAMAAIKAANPNSAAVAAAEQHVNNLEKAVIPSNQTLMSGNADVVGNPVKNGMLGAALAGNKDAVGNIAPLANALSSYDSDGGDYGDGGDSGDGGDGDDGGDGGYGGDGGDGGYGGDGNGGGYGNGSSGLLSGLGGLLSGLGLVLSGLVFLVVNLLFAISALVGQVNTNLIFALLYAVIGLVKALAALLSIALSYGPGSYGPDVIDAVNNALASY</sequence>
<evidence type="ECO:0000313" key="3">
    <source>
        <dbReference type="EMBL" id="KAJ7210839.1"/>
    </source>
</evidence>